<comment type="caution">
    <text evidence="6">The sequence shown here is derived from an EMBL/GenBank/DDBJ whole genome shotgun (WGS) entry which is preliminary data.</text>
</comment>
<evidence type="ECO:0000313" key="6">
    <source>
        <dbReference type="EMBL" id="KAJ1915754.1"/>
    </source>
</evidence>
<reference evidence="6" key="1">
    <citation type="submission" date="2022-07" db="EMBL/GenBank/DDBJ databases">
        <title>Phylogenomic reconstructions and comparative analyses of Kickxellomycotina fungi.</title>
        <authorList>
            <person name="Reynolds N.K."/>
            <person name="Stajich J.E."/>
            <person name="Barry K."/>
            <person name="Grigoriev I.V."/>
            <person name="Crous P."/>
            <person name="Smith M.E."/>
        </authorList>
    </citation>
    <scope>NUCLEOTIDE SEQUENCE</scope>
    <source>
        <strain evidence="6">RSA 861</strain>
    </source>
</reference>
<proteinExistence type="inferred from homology"/>
<evidence type="ECO:0000313" key="7">
    <source>
        <dbReference type="Proteomes" id="UP001150569"/>
    </source>
</evidence>
<sequence>MNNTSLLTQGAAIYAKKRSFRKQQVEEIKFDLSDRKEYLTGFSKRKKQRKEFHEEKLKQRHKEELKNARLERREHLKKQAEQNVAEQRAYYAALAGEDDTDGSEEEEGSEDESTPAGPDVQEFETPETLTTVTVVTDLDLDDFQSINKPKPTAASNKPTGRSEATPKKPALTRAPKPKRRTFRYENKTTRLLENSKQYNKHQLRVKKKQEKVKRQKKN</sequence>
<organism evidence="6 7">
    <name type="scientific">Tieghemiomyces parasiticus</name>
    <dbReference type="NCBI Taxonomy" id="78921"/>
    <lineage>
        <taxon>Eukaryota</taxon>
        <taxon>Fungi</taxon>
        <taxon>Fungi incertae sedis</taxon>
        <taxon>Zoopagomycota</taxon>
        <taxon>Kickxellomycotina</taxon>
        <taxon>Dimargaritomycetes</taxon>
        <taxon>Dimargaritales</taxon>
        <taxon>Dimargaritaceae</taxon>
        <taxon>Tieghemiomyces</taxon>
    </lineage>
</organism>
<protein>
    <recommendedName>
        <fullName evidence="8">Nucleolar protein 12</fullName>
    </recommendedName>
</protein>
<evidence type="ECO:0000256" key="3">
    <source>
        <dbReference type="ARBA" id="ARBA00023054"/>
    </source>
</evidence>
<comment type="similarity">
    <text evidence="2">Belongs to the RRP17 family.</text>
</comment>
<dbReference type="InterPro" id="IPR019186">
    <property type="entry name" value="Nucleolar_protein_12"/>
</dbReference>
<evidence type="ECO:0000256" key="1">
    <source>
        <dbReference type="ARBA" id="ARBA00004604"/>
    </source>
</evidence>
<dbReference type="AlphaFoldDB" id="A0A9W7ZT40"/>
<accession>A0A9W7ZT40</accession>
<dbReference type="EMBL" id="JANBPT010000615">
    <property type="protein sequence ID" value="KAJ1915754.1"/>
    <property type="molecule type" value="Genomic_DNA"/>
</dbReference>
<dbReference type="GO" id="GO:0019843">
    <property type="term" value="F:rRNA binding"/>
    <property type="evidence" value="ECO:0007669"/>
    <property type="project" value="TreeGrafter"/>
</dbReference>
<dbReference type="PANTHER" id="PTHR14577:SF0">
    <property type="entry name" value="NUCLEOLAR PROTEIN 12"/>
    <property type="match status" value="1"/>
</dbReference>
<feature type="compositionally biased region" description="Low complexity" evidence="5">
    <location>
        <begin position="128"/>
        <end position="137"/>
    </location>
</feature>
<gene>
    <name evidence="6" type="ORF">IWQ60_008341</name>
</gene>
<evidence type="ECO:0008006" key="8">
    <source>
        <dbReference type="Google" id="ProtNLM"/>
    </source>
</evidence>
<evidence type="ECO:0000256" key="5">
    <source>
        <dbReference type="SAM" id="MobiDB-lite"/>
    </source>
</evidence>
<feature type="compositionally biased region" description="Acidic residues" evidence="5">
    <location>
        <begin position="96"/>
        <end position="113"/>
    </location>
</feature>
<feature type="region of interest" description="Disordered" evidence="5">
    <location>
        <begin position="43"/>
        <end position="218"/>
    </location>
</feature>
<feature type="compositionally biased region" description="Basic and acidic residues" evidence="5">
    <location>
        <begin position="51"/>
        <end position="80"/>
    </location>
</feature>
<dbReference type="OrthoDB" id="551633at2759"/>
<evidence type="ECO:0000256" key="4">
    <source>
        <dbReference type="ARBA" id="ARBA00023242"/>
    </source>
</evidence>
<evidence type="ECO:0000256" key="2">
    <source>
        <dbReference type="ARBA" id="ARBA00007175"/>
    </source>
</evidence>
<keyword evidence="4" id="KW-0539">Nucleus</keyword>
<dbReference type="GO" id="GO:0005730">
    <property type="term" value="C:nucleolus"/>
    <property type="evidence" value="ECO:0007669"/>
    <property type="project" value="UniProtKB-SubCell"/>
</dbReference>
<dbReference type="PANTHER" id="PTHR14577">
    <property type="entry name" value="NUCLEOLAR PROTEIN 12"/>
    <property type="match status" value="1"/>
</dbReference>
<keyword evidence="7" id="KW-1185">Reference proteome</keyword>
<dbReference type="Proteomes" id="UP001150569">
    <property type="component" value="Unassembled WGS sequence"/>
</dbReference>
<comment type="subcellular location">
    <subcellularLocation>
        <location evidence="1">Nucleus</location>
        <location evidence="1">Nucleolus</location>
    </subcellularLocation>
</comment>
<keyword evidence="3" id="KW-0175">Coiled coil</keyword>
<dbReference type="Pfam" id="PF09805">
    <property type="entry name" value="Nop25"/>
    <property type="match status" value="1"/>
</dbReference>
<name>A0A9W7ZT40_9FUNG</name>
<feature type="compositionally biased region" description="Basic residues" evidence="5">
    <location>
        <begin position="198"/>
        <end position="218"/>
    </location>
</feature>